<protein>
    <submittedName>
        <fullName evidence="1">Uncharacterized protein</fullName>
    </submittedName>
</protein>
<evidence type="ECO:0000313" key="2">
    <source>
        <dbReference type="Proteomes" id="UP001500968"/>
    </source>
</evidence>
<keyword evidence="2" id="KW-1185">Reference proteome</keyword>
<reference evidence="2" key="1">
    <citation type="journal article" date="2019" name="Int. J. Syst. Evol. Microbiol.">
        <title>The Global Catalogue of Microorganisms (GCM) 10K type strain sequencing project: providing services to taxonomists for standard genome sequencing and annotation.</title>
        <authorList>
            <consortium name="The Broad Institute Genomics Platform"/>
            <consortium name="The Broad Institute Genome Sequencing Center for Infectious Disease"/>
            <person name="Wu L."/>
            <person name="Ma J."/>
        </authorList>
    </citation>
    <scope>NUCLEOTIDE SEQUENCE [LARGE SCALE GENOMIC DNA]</scope>
    <source>
        <strain evidence="2">JCM 17064</strain>
    </source>
</reference>
<dbReference type="EMBL" id="BAABCR010000015">
    <property type="protein sequence ID" value="GAA4032587.1"/>
    <property type="molecule type" value="Genomic_DNA"/>
</dbReference>
<sequence>MQKNEYFTVNEVSKKFEVSSRNVRRIIAVLEQNTSNELLYKDKNHHWQIHHLLLPKFRPLRKRRNKYYALTIDPCKHLSENDLNKIMQFVFDRTDDAKLEIHYAIEPKKSNGQNHIHCYIKCTNKKALMSMLKLGFSNMSYFESIIYDLSGWRDYISKQAKITTLKKQQNANN</sequence>
<accession>A0ABP7TX43</accession>
<comment type="caution">
    <text evidence="1">The sequence shown here is derived from an EMBL/GenBank/DDBJ whole genome shotgun (WGS) entry which is preliminary data.</text>
</comment>
<gene>
    <name evidence="1" type="ORF">GCM10022386_16020</name>
</gene>
<organism evidence="1 2">
    <name type="scientific">Flavobacterium cheonhonense</name>
    <dbReference type="NCBI Taxonomy" id="706185"/>
    <lineage>
        <taxon>Bacteria</taxon>
        <taxon>Pseudomonadati</taxon>
        <taxon>Bacteroidota</taxon>
        <taxon>Flavobacteriia</taxon>
        <taxon>Flavobacteriales</taxon>
        <taxon>Flavobacteriaceae</taxon>
        <taxon>Flavobacterium</taxon>
    </lineage>
</organism>
<name>A0ABP7TX43_9FLAO</name>
<evidence type="ECO:0000313" key="1">
    <source>
        <dbReference type="EMBL" id="GAA4032587.1"/>
    </source>
</evidence>
<proteinExistence type="predicted"/>
<dbReference type="Proteomes" id="UP001500968">
    <property type="component" value="Unassembled WGS sequence"/>
</dbReference>
<dbReference type="RefSeq" id="WP_324689210.1">
    <property type="nucleotide sequence ID" value="NZ_BAABCR010000015.1"/>
</dbReference>
<dbReference type="Gene3D" id="3.40.1310.20">
    <property type="match status" value="1"/>
</dbReference>